<evidence type="ECO:0000313" key="15">
    <source>
        <dbReference type="EMBL" id="SHI67396.1"/>
    </source>
</evidence>
<comment type="similarity">
    <text evidence="3">In the N-terminal section; belongs to the glycosyltransferase 51 family.</text>
</comment>
<dbReference type="RefSeq" id="WP_072763367.1">
    <property type="nucleotide sequence ID" value="NZ_FQYX01000004.1"/>
</dbReference>
<evidence type="ECO:0000256" key="10">
    <source>
        <dbReference type="ARBA" id="ARBA00044770"/>
    </source>
</evidence>
<evidence type="ECO:0000256" key="11">
    <source>
        <dbReference type="ARBA" id="ARBA00049902"/>
    </source>
</evidence>
<dbReference type="STRING" id="558155.SAMN04487911_104138"/>
<keyword evidence="9" id="KW-0511">Multifunctional enzyme</keyword>
<dbReference type="SUPFAM" id="SSF56601">
    <property type="entry name" value="beta-lactamase/transpeptidase-like"/>
    <property type="match status" value="1"/>
</dbReference>
<dbReference type="InterPro" id="IPR023346">
    <property type="entry name" value="Lysozyme-like_dom_sf"/>
</dbReference>
<evidence type="ECO:0000259" key="13">
    <source>
        <dbReference type="Pfam" id="PF00912"/>
    </source>
</evidence>
<feature type="domain" description="Penicillin-binding C-terminal" evidence="14">
    <location>
        <begin position="694"/>
        <end position="779"/>
    </location>
</feature>
<evidence type="ECO:0000256" key="2">
    <source>
        <dbReference type="ARBA" id="ARBA00007090"/>
    </source>
</evidence>
<dbReference type="InterPro" id="IPR050396">
    <property type="entry name" value="Glycosyltr_51/Transpeptidase"/>
</dbReference>
<evidence type="ECO:0000256" key="4">
    <source>
        <dbReference type="ARBA" id="ARBA00022645"/>
    </source>
</evidence>
<dbReference type="InterPro" id="IPR036950">
    <property type="entry name" value="PBP_transglycosylase"/>
</dbReference>
<dbReference type="GO" id="GO:0006508">
    <property type="term" value="P:proteolysis"/>
    <property type="evidence" value="ECO:0007669"/>
    <property type="project" value="UniProtKB-KW"/>
</dbReference>
<protein>
    <recommendedName>
        <fullName evidence="10">peptidoglycan glycosyltransferase</fullName>
        <ecNumber evidence="10">2.4.99.28</ecNumber>
    </recommendedName>
</protein>
<evidence type="ECO:0000256" key="9">
    <source>
        <dbReference type="ARBA" id="ARBA00023268"/>
    </source>
</evidence>
<sequence>MKSSSVVTFIKRHPKKLLLGLFLVIAYYFCLPKQLFTAPTATVVESSSGRLLGALIADDGQWRFPEVDSVPHKFETCLLLFEDAYFYQHPGFNPVAMAKALAANIKSGRTIRGGSTLSQQLIRLHRGQKQRSYGEKLIELILATRLEFRHSKSDILKRYASHAPFGGNVVGLEVAAWRYFGLQVHQLSWAESATLAVLPNAPSLIYPGKNQDRLLQKRNRLLYKLYKNNRIDSTTYQLALLEKLPQKPFPLPKKAPHLLHYIAKDDKGKRIRTTIDENLQLSVNTIVDKHYQHLRQNQVHNAAVLVMDVNTRKVLSYVGNTPTDKEHEKDVDMVQAVRSTGSVLKPFLYTAMLDAGELLPGMLIPDIPTQIAGYTPQNFNESYSGAIRADKALAKSLNIPSVRLLQDYGVQKFREQLNFFGLRGLNKPANHYGLTLVLGGAESTLWDLCKSYASMASTVNHFIETSSEYYKGEFIAPIIKDKDQADFGEKSTEKTIFDAASIYLTFEAMKEVNRPDGNESWEFFDSSKQVAWKTGTSFGNKDAWAIGVTKDHVVGVWVGNADGEGRPNVSGVSSAAPILFDVFDLLPRSSWFQEPLDEFMPMETCLESGYLATEICPKKTVAIPNKENFVAPCMYHQQIYLEDQGQYRVNASCIDLSNAKAESWFVLPPLIEYYYKRSHPTYKSLPPFLADCIQDSGKQMEFIYPKNGSRMSLVKNFEGKKNELIFKLAHSKPATTVYWYIDEKFVGKTTHFHEIGLLPRVGEHKITAMDTSGQEAVISITIE</sequence>
<dbReference type="AlphaFoldDB" id="A0A1M6D2D3"/>
<dbReference type="GO" id="GO:0004180">
    <property type="term" value="F:carboxypeptidase activity"/>
    <property type="evidence" value="ECO:0007669"/>
    <property type="project" value="UniProtKB-KW"/>
</dbReference>
<dbReference type="InterPro" id="IPR009647">
    <property type="entry name" value="PBP_C"/>
</dbReference>
<keyword evidence="4" id="KW-0121">Carboxypeptidase</keyword>
<dbReference type="Gene3D" id="1.10.3810.10">
    <property type="entry name" value="Biosynthetic peptidoglycan transglycosylase-like"/>
    <property type="match status" value="1"/>
</dbReference>
<dbReference type="EMBL" id="FQYX01000004">
    <property type="protein sequence ID" value="SHI67396.1"/>
    <property type="molecule type" value="Genomic_DNA"/>
</dbReference>
<organism evidence="15 16">
    <name type="scientific">Arenibacter nanhaiticus</name>
    <dbReference type="NCBI Taxonomy" id="558155"/>
    <lineage>
        <taxon>Bacteria</taxon>
        <taxon>Pseudomonadati</taxon>
        <taxon>Bacteroidota</taxon>
        <taxon>Flavobacteriia</taxon>
        <taxon>Flavobacteriales</taxon>
        <taxon>Flavobacteriaceae</taxon>
        <taxon>Arenibacter</taxon>
    </lineage>
</organism>
<dbReference type="Gene3D" id="3.40.710.10">
    <property type="entry name" value="DD-peptidase/beta-lactamase superfamily"/>
    <property type="match status" value="1"/>
</dbReference>
<evidence type="ECO:0000256" key="1">
    <source>
        <dbReference type="ARBA" id="ARBA00004752"/>
    </source>
</evidence>
<evidence type="ECO:0000259" key="14">
    <source>
        <dbReference type="Pfam" id="PF06832"/>
    </source>
</evidence>
<dbReference type="Pfam" id="PF00912">
    <property type="entry name" value="Transgly"/>
    <property type="match status" value="1"/>
</dbReference>
<keyword evidence="16" id="KW-1185">Reference proteome</keyword>
<dbReference type="InterPro" id="IPR012338">
    <property type="entry name" value="Beta-lactam/transpept-like"/>
</dbReference>
<dbReference type="NCBIfam" id="TIGR02073">
    <property type="entry name" value="PBP_1c"/>
    <property type="match status" value="1"/>
</dbReference>
<feature type="domain" description="Penicillin-binding protein transpeptidase" evidence="12">
    <location>
        <begin position="303"/>
        <end position="579"/>
    </location>
</feature>
<dbReference type="GO" id="GO:0030288">
    <property type="term" value="C:outer membrane-bounded periplasmic space"/>
    <property type="evidence" value="ECO:0007669"/>
    <property type="project" value="TreeGrafter"/>
</dbReference>
<evidence type="ECO:0000256" key="5">
    <source>
        <dbReference type="ARBA" id="ARBA00022670"/>
    </source>
</evidence>
<evidence type="ECO:0000256" key="8">
    <source>
        <dbReference type="ARBA" id="ARBA00022801"/>
    </source>
</evidence>
<feature type="domain" description="Glycosyl transferase family 51" evidence="13">
    <location>
        <begin position="61"/>
        <end position="225"/>
    </location>
</feature>
<comment type="similarity">
    <text evidence="2">In the C-terminal section; belongs to the transpeptidase family.</text>
</comment>
<accession>A0A1M6D2D3</accession>
<keyword evidence="7" id="KW-0808">Transferase</keyword>
<name>A0A1M6D2D3_9FLAO</name>
<dbReference type="PANTHER" id="PTHR32282">
    <property type="entry name" value="BINDING PROTEIN TRANSPEPTIDASE, PUTATIVE-RELATED"/>
    <property type="match status" value="1"/>
</dbReference>
<dbReference type="SUPFAM" id="SSF53955">
    <property type="entry name" value="Lysozyme-like"/>
    <property type="match status" value="1"/>
</dbReference>
<proteinExistence type="inferred from homology"/>
<evidence type="ECO:0000313" key="16">
    <source>
        <dbReference type="Proteomes" id="UP000184231"/>
    </source>
</evidence>
<dbReference type="PANTHER" id="PTHR32282:SF15">
    <property type="entry name" value="PENICILLIN-BINDING PROTEIN 1C"/>
    <property type="match status" value="1"/>
</dbReference>
<dbReference type="GO" id="GO:0009252">
    <property type="term" value="P:peptidoglycan biosynthetic process"/>
    <property type="evidence" value="ECO:0007669"/>
    <property type="project" value="InterPro"/>
</dbReference>
<comment type="pathway">
    <text evidence="1">Cell wall biogenesis; peptidoglycan biosynthesis.</text>
</comment>
<dbReference type="InterPro" id="IPR001264">
    <property type="entry name" value="Glyco_trans_51"/>
</dbReference>
<dbReference type="Pfam" id="PF06832">
    <property type="entry name" value="BiPBP_C"/>
    <property type="match status" value="1"/>
</dbReference>
<gene>
    <name evidence="15" type="ORF">SAMN04487911_104138</name>
</gene>
<keyword evidence="8" id="KW-0378">Hydrolase</keyword>
<evidence type="ECO:0000256" key="3">
    <source>
        <dbReference type="ARBA" id="ARBA00007739"/>
    </source>
</evidence>
<dbReference type="OrthoDB" id="9766909at2"/>
<keyword evidence="6" id="KW-0328">Glycosyltransferase</keyword>
<keyword evidence="5" id="KW-0645">Protease</keyword>
<evidence type="ECO:0000256" key="6">
    <source>
        <dbReference type="ARBA" id="ARBA00022676"/>
    </source>
</evidence>
<dbReference type="Proteomes" id="UP000184231">
    <property type="component" value="Unassembled WGS sequence"/>
</dbReference>
<dbReference type="Pfam" id="PF00905">
    <property type="entry name" value="Transpeptidase"/>
    <property type="match status" value="1"/>
</dbReference>
<dbReference type="GO" id="GO:0008955">
    <property type="term" value="F:peptidoglycan glycosyltransferase activity"/>
    <property type="evidence" value="ECO:0007669"/>
    <property type="project" value="UniProtKB-EC"/>
</dbReference>
<reference evidence="15 16" key="1">
    <citation type="submission" date="2016-11" db="EMBL/GenBank/DDBJ databases">
        <authorList>
            <person name="Jaros S."/>
            <person name="Januszkiewicz K."/>
            <person name="Wedrychowicz H."/>
        </authorList>
    </citation>
    <scope>NUCLEOTIDE SEQUENCE [LARGE SCALE GENOMIC DNA]</scope>
    <source>
        <strain evidence="15 16">CGMCC 1.8863</strain>
    </source>
</reference>
<dbReference type="GO" id="GO:0008658">
    <property type="term" value="F:penicillin binding"/>
    <property type="evidence" value="ECO:0007669"/>
    <property type="project" value="InterPro"/>
</dbReference>
<comment type="catalytic activity">
    <reaction evidence="11">
        <text>[GlcNAc-(1-&gt;4)-Mur2Ac(oyl-L-Ala-gamma-D-Glu-L-Lys-D-Ala-D-Ala)](n)-di-trans,octa-cis-undecaprenyl diphosphate + beta-D-GlcNAc-(1-&gt;4)-Mur2Ac(oyl-L-Ala-gamma-D-Glu-L-Lys-D-Ala-D-Ala)-di-trans,octa-cis-undecaprenyl diphosphate = [GlcNAc-(1-&gt;4)-Mur2Ac(oyl-L-Ala-gamma-D-Glu-L-Lys-D-Ala-D-Ala)](n+1)-di-trans,octa-cis-undecaprenyl diphosphate + di-trans,octa-cis-undecaprenyl diphosphate + H(+)</text>
        <dbReference type="Rhea" id="RHEA:23708"/>
        <dbReference type="Rhea" id="RHEA-COMP:9602"/>
        <dbReference type="Rhea" id="RHEA-COMP:9603"/>
        <dbReference type="ChEBI" id="CHEBI:15378"/>
        <dbReference type="ChEBI" id="CHEBI:58405"/>
        <dbReference type="ChEBI" id="CHEBI:60033"/>
        <dbReference type="ChEBI" id="CHEBI:78435"/>
        <dbReference type="EC" id="2.4.99.28"/>
    </reaction>
</comment>
<evidence type="ECO:0000259" key="12">
    <source>
        <dbReference type="Pfam" id="PF00905"/>
    </source>
</evidence>
<dbReference type="EC" id="2.4.99.28" evidence="10"/>
<dbReference type="InterPro" id="IPR011815">
    <property type="entry name" value="PBP_1c"/>
</dbReference>
<evidence type="ECO:0000256" key="7">
    <source>
        <dbReference type="ARBA" id="ARBA00022679"/>
    </source>
</evidence>
<dbReference type="InterPro" id="IPR001460">
    <property type="entry name" value="PCN-bd_Tpept"/>
</dbReference>